<proteinExistence type="predicted"/>
<name>A0ACB8ZD71_9ASTR</name>
<sequence length="173" mass="19478">MPLLSVFDQNQKGKLFYEENKREKLAESPIQQLKWPDFKVYNDDEPLACLTSKARFNSIPESDENCDVEFQGFWINGGDSCPVDNYVRDAALITASRQHDKYAVVLKVKAPAVPEKAQRRFLVDLAMTVLDGTPNSKDAVRKAVKVLLDRREKNIVGAVILLSDFLDQSSSVS</sequence>
<organism evidence="1 2">
    <name type="scientific">Smallanthus sonchifolius</name>
    <dbReference type="NCBI Taxonomy" id="185202"/>
    <lineage>
        <taxon>Eukaryota</taxon>
        <taxon>Viridiplantae</taxon>
        <taxon>Streptophyta</taxon>
        <taxon>Embryophyta</taxon>
        <taxon>Tracheophyta</taxon>
        <taxon>Spermatophyta</taxon>
        <taxon>Magnoliopsida</taxon>
        <taxon>eudicotyledons</taxon>
        <taxon>Gunneridae</taxon>
        <taxon>Pentapetalae</taxon>
        <taxon>asterids</taxon>
        <taxon>campanulids</taxon>
        <taxon>Asterales</taxon>
        <taxon>Asteraceae</taxon>
        <taxon>Asteroideae</taxon>
        <taxon>Heliantheae alliance</taxon>
        <taxon>Millerieae</taxon>
        <taxon>Smallanthus</taxon>
    </lineage>
</organism>
<reference evidence="2" key="1">
    <citation type="journal article" date="2022" name="Mol. Ecol. Resour.">
        <title>The genomes of chicory, endive, great burdock and yacon provide insights into Asteraceae palaeo-polyploidization history and plant inulin production.</title>
        <authorList>
            <person name="Fan W."/>
            <person name="Wang S."/>
            <person name="Wang H."/>
            <person name="Wang A."/>
            <person name="Jiang F."/>
            <person name="Liu H."/>
            <person name="Zhao H."/>
            <person name="Xu D."/>
            <person name="Zhang Y."/>
        </authorList>
    </citation>
    <scope>NUCLEOTIDE SEQUENCE [LARGE SCALE GENOMIC DNA]</scope>
    <source>
        <strain evidence="2">cv. Yunnan</strain>
    </source>
</reference>
<gene>
    <name evidence="1" type="ORF">L1987_78544</name>
</gene>
<protein>
    <submittedName>
        <fullName evidence="1">Uncharacterized protein</fullName>
    </submittedName>
</protein>
<evidence type="ECO:0000313" key="1">
    <source>
        <dbReference type="EMBL" id="KAI3695547.1"/>
    </source>
</evidence>
<dbReference type="Proteomes" id="UP001056120">
    <property type="component" value="Linkage Group LG26"/>
</dbReference>
<dbReference type="EMBL" id="CM042043">
    <property type="protein sequence ID" value="KAI3695547.1"/>
    <property type="molecule type" value="Genomic_DNA"/>
</dbReference>
<accession>A0ACB8ZD71</accession>
<reference evidence="1 2" key="2">
    <citation type="journal article" date="2022" name="Mol. Ecol. Resour.">
        <title>The genomes of chicory, endive, great burdock and yacon provide insights into Asteraceae paleo-polyploidization history and plant inulin production.</title>
        <authorList>
            <person name="Fan W."/>
            <person name="Wang S."/>
            <person name="Wang H."/>
            <person name="Wang A."/>
            <person name="Jiang F."/>
            <person name="Liu H."/>
            <person name="Zhao H."/>
            <person name="Xu D."/>
            <person name="Zhang Y."/>
        </authorList>
    </citation>
    <scope>NUCLEOTIDE SEQUENCE [LARGE SCALE GENOMIC DNA]</scope>
    <source>
        <strain evidence="2">cv. Yunnan</strain>
        <tissue evidence="1">Leaves</tissue>
    </source>
</reference>
<evidence type="ECO:0000313" key="2">
    <source>
        <dbReference type="Proteomes" id="UP001056120"/>
    </source>
</evidence>
<comment type="caution">
    <text evidence="1">The sequence shown here is derived from an EMBL/GenBank/DDBJ whole genome shotgun (WGS) entry which is preliminary data.</text>
</comment>
<keyword evidence="2" id="KW-1185">Reference proteome</keyword>